<dbReference type="KEGG" id="bcai:K788_0006334"/>
<dbReference type="InterPro" id="IPR013096">
    <property type="entry name" value="Cupin_2"/>
</dbReference>
<dbReference type="GO" id="GO:0016853">
    <property type="term" value="F:isomerase activity"/>
    <property type="evidence" value="ECO:0007669"/>
    <property type="project" value="UniProtKB-KW"/>
</dbReference>
<proteinExistence type="predicted"/>
<sequence>MTHRFANPSASDNLARGLSTFQPAVPVLVESEEKVDLAGVKLFMHVFDHRVAHAPLRSSRFTIRPGCGTCEDRHAVCEIWFVSRGTLDVCCDGTWHQIAAGQAVFFETWQPHFARNVGDVDAEIFSVWWK</sequence>
<dbReference type="Gene3D" id="2.60.120.10">
    <property type="entry name" value="Jelly Rolls"/>
    <property type="match status" value="1"/>
</dbReference>
<dbReference type="RefSeq" id="WP_082624948.1">
    <property type="nucleotide sequence ID" value="NZ_CP012747.1"/>
</dbReference>
<accession>A0A0P0RGR9</accession>
<dbReference type="Proteomes" id="UP000019146">
    <property type="component" value="Chromosome 2"/>
</dbReference>
<dbReference type="EMBL" id="CP012747">
    <property type="protein sequence ID" value="ALL67720.1"/>
    <property type="molecule type" value="Genomic_DNA"/>
</dbReference>
<evidence type="ECO:0000313" key="3">
    <source>
        <dbReference type="Proteomes" id="UP000019146"/>
    </source>
</evidence>
<organism evidence="2 3">
    <name type="scientific">Paraburkholderia caribensis MBA4</name>
    <dbReference type="NCBI Taxonomy" id="1323664"/>
    <lineage>
        <taxon>Bacteria</taxon>
        <taxon>Pseudomonadati</taxon>
        <taxon>Pseudomonadota</taxon>
        <taxon>Betaproteobacteria</taxon>
        <taxon>Burkholderiales</taxon>
        <taxon>Burkholderiaceae</taxon>
        <taxon>Paraburkholderia</taxon>
    </lineage>
</organism>
<dbReference type="Pfam" id="PF07883">
    <property type="entry name" value="Cupin_2"/>
    <property type="match status" value="1"/>
</dbReference>
<dbReference type="GeneID" id="69971511"/>
<keyword evidence="2" id="KW-0413">Isomerase</keyword>
<dbReference type="AlphaFoldDB" id="A0A0P0RGR9"/>
<evidence type="ECO:0000313" key="2">
    <source>
        <dbReference type="EMBL" id="ALL67720.1"/>
    </source>
</evidence>
<evidence type="ECO:0000259" key="1">
    <source>
        <dbReference type="Pfam" id="PF07883"/>
    </source>
</evidence>
<protein>
    <submittedName>
        <fullName evidence="2">Mannose-6-phosphate isomerase</fullName>
    </submittedName>
</protein>
<gene>
    <name evidence="2" type="ORF">K788_0006334</name>
</gene>
<reference evidence="2 3" key="1">
    <citation type="journal article" date="2014" name="Genome Announc.">
        <title>Draft Genome Sequence of the Haloacid-Degrading Burkholderia caribensis Strain MBA4.</title>
        <authorList>
            <person name="Pan Y."/>
            <person name="Kong K.F."/>
            <person name="Tsang J.S."/>
        </authorList>
    </citation>
    <scope>NUCLEOTIDE SEQUENCE [LARGE SCALE GENOMIC DNA]</scope>
    <source>
        <strain evidence="2 3">MBA4</strain>
    </source>
</reference>
<name>A0A0P0RGR9_9BURK</name>
<dbReference type="InterPro" id="IPR014710">
    <property type="entry name" value="RmlC-like_jellyroll"/>
</dbReference>
<feature type="domain" description="Cupin type-2" evidence="1">
    <location>
        <begin position="60"/>
        <end position="128"/>
    </location>
</feature>
<dbReference type="InterPro" id="IPR011051">
    <property type="entry name" value="RmlC_Cupin_sf"/>
</dbReference>
<dbReference type="SUPFAM" id="SSF51182">
    <property type="entry name" value="RmlC-like cupins"/>
    <property type="match status" value="1"/>
</dbReference>